<dbReference type="Gene3D" id="1.25.40.10">
    <property type="entry name" value="Tetratricopeptide repeat domain"/>
    <property type="match status" value="1"/>
</dbReference>
<evidence type="ECO:0000256" key="3">
    <source>
        <dbReference type="ARBA" id="ARBA00023163"/>
    </source>
</evidence>
<dbReference type="Proteomes" id="UP001221686">
    <property type="component" value="Unassembled WGS sequence"/>
</dbReference>
<dbReference type="PANTHER" id="PTHR44688">
    <property type="entry name" value="DNA-BINDING TRANSCRIPTIONAL ACTIVATOR DEVR_DOSR"/>
    <property type="match status" value="1"/>
</dbReference>
<keyword evidence="1" id="KW-0805">Transcription regulation</keyword>
<evidence type="ECO:0000259" key="4">
    <source>
        <dbReference type="PROSITE" id="PS50043"/>
    </source>
</evidence>
<accession>A0ABT5E734</accession>
<proteinExistence type="predicted"/>
<reference evidence="5 6" key="1">
    <citation type="submission" date="2022-11" db="EMBL/GenBank/DDBJ databases">
        <title>Minimal conservation of predation-associated metabolite biosynthetic gene clusters underscores biosynthetic potential of Myxococcota including descriptions for ten novel species: Archangium lansinium sp. nov., Myxococcus landrumus sp. nov., Nannocystis bai.</title>
        <authorList>
            <person name="Ahearne A."/>
            <person name="Stevens C."/>
            <person name="Dowd S."/>
        </authorList>
    </citation>
    <scope>NUCLEOTIDE SEQUENCE [LARGE SCALE GENOMIC DNA]</scope>
    <source>
        <strain evidence="5 6">BB15-2</strain>
    </source>
</reference>
<keyword evidence="6" id="KW-1185">Reference proteome</keyword>
<dbReference type="Gene3D" id="1.10.10.10">
    <property type="entry name" value="Winged helix-like DNA-binding domain superfamily/Winged helix DNA-binding domain"/>
    <property type="match status" value="1"/>
</dbReference>
<keyword evidence="3" id="KW-0804">Transcription</keyword>
<dbReference type="EMBL" id="JAQNDL010000003">
    <property type="protein sequence ID" value="MDC0721673.1"/>
    <property type="molecule type" value="Genomic_DNA"/>
</dbReference>
<comment type="caution">
    <text evidence="5">The sequence shown here is derived from an EMBL/GenBank/DDBJ whole genome shotgun (WGS) entry which is preliminary data.</text>
</comment>
<dbReference type="CDD" id="cd06170">
    <property type="entry name" value="LuxR_C_like"/>
    <property type="match status" value="1"/>
</dbReference>
<dbReference type="Pfam" id="PF00196">
    <property type="entry name" value="GerE"/>
    <property type="match status" value="1"/>
</dbReference>
<dbReference type="InterPro" id="IPR036388">
    <property type="entry name" value="WH-like_DNA-bd_sf"/>
</dbReference>
<dbReference type="SUPFAM" id="SSF48452">
    <property type="entry name" value="TPR-like"/>
    <property type="match status" value="1"/>
</dbReference>
<dbReference type="PANTHER" id="PTHR44688:SF16">
    <property type="entry name" value="DNA-BINDING TRANSCRIPTIONAL ACTIVATOR DEVR_DOSR"/>
    <property type="match status" value="1"/>
</dbReference>
<dbReference type="RefSeq" id="WP_272090178.1">
    <property type="nucleotide sequence ID" value="NZ_JAQNDL010000003.1"/>
</dbReference>
<evidence type="ECO:0000313" key="5">
    <source>
        <dbReference type="EMBL" id="MDC0721673.1"/>
    </source>
</evidence>
<dbReference type="InterPro" id="IPR019734">
    <property type="entry name" value="TPR_rpt"/>
</dbReference>
<evidence type="ECO:0000313" key="6">
    <source>
        <dbReference type="Proteomes" id="UP001221686"/>
    </source>
</evidence>
<name>A0ABT5E734_9BACT</name>
<dbReference type="SMART" id="SM00421">
    <property type="entry name" value="HTH_LUXR"/>
    <property type="match status" value="1"/>
</dbReference>
<protein>
    <submittedName>
        <fullName evidence="5">LuxR C-terminal-related transcriptional regulator</fullName>
    </submittedName>
</protein>
<keyword evidence="2" id="KW-0238">DNA-binding</keyword>
<dbReference type="InterPro" id="IPR016032">
    <property type="entry name" value="Sig_transdc_resp-reg_C-effctor"/>
</dbReference>
<dbReference type="PRINTS" id="PR00038">
    <property type="entry name" value="HTHLUXR"/>
</dbReference>
<evidence type="ECO:0000256" key="1">
    <source>
        <dbReference type="ARBA" id="ARBA00023015"/>
    </source>
</evidence>
<organism evidence="5 6">
    <name type="scientific">Nannocystis bainbridge</name>
    <dbReference type="NCBI Taxonomy" id="2995303"/>
    <lineage>
        <taxon>Bacteria</taxon>
        <taxon>Pseudomonadati</taxon>
        <taxon>Myxococcota</taxon>
        <taxon>Polyangia</taxon>
        <taxon>Nannocystales</taxon>
        <taxon>Nannocystaceae</taxon>
        <taxon>Nannocystis</taxon>
    </lineage>
</organism>
<evidence type="ECO:0000256" key="2">
    <source>
        <dbReference type="ARBA" id="ARBA00023125"/>
    </source>
</evidence>
<dbReference type="PROSITE" id="PS50043">
    <property type="entry name" value="HTH_LUXR_2"/>
    <property type="match status" value="1"/>
</dbReference>
<dbReference type="PROSITE" id="PS00622">
    <property type="entry name" value="HTH_LUXR_1"/>
    <property type="match status" value="1"/>
</dbReference>
<dbReference type="InterPro" id="IPR000792">
    <property type="entry name" value="Tscrpt_reg_LuxR_C"/>
</dbReference>
<dbReference type="SUPFAM" id="SSF46894">
    <property type="entry name" value="C-terminal effector domain of the bipartite response regulators"/>
    <property type="match status" value="1"/>
</dbReference>
<dbReference type="InterPro" id="IPR011990">
    <property type="entry name" value="TPR-like_helical_dom_sf"/>
</dbReference>
<sequence>MNSRSDRTGAGPERSQSLDVVLSPRQREVLQLVARGLTNPEIGQVLGISGETVRTHVAAVLARLEVSNRTEAATVYLEWSATTERIARVLLRPAIAVLPLVALDADPRAADIAAGISHDLVVLFSRWCWFPVIASASTRGSRALACDAQALGERLGARFLVDAKLRSAGAVWRITACVADTANGHCLWAETYDFPRDALFEVQDEICQRIVAAAYPLLIASVHAGLAPDSQPVGLPAWELAHRAFSLHAARERAANARAQGEFAAALAREPTLVLAHYGLGLAAYDAILNQWGPESPALDRLAACAERCIELSPHMAEGHYLVGRYQQARGQHDLAVVSLQRAIGHNPSFASAQALLGQVLLITGQVDEGLLRMRQACRLGPGAFVAGLAAAQFVRGEYREALAAAEQAVAIKPRYPFALVLAIAAAWWMDEHERAADHGRALLTIAPAFSPSQFLRTFGPDDAVARIARALADVAARRGSARGTG</sequence>
<feature type="domain" description="HTH luxR-type" evidence="4">
    <location>
        <begin position="15"/>
        <end position="80"/>
    </location>
</feature>
<gene>
    <name evidence="5" type="ORF">POL25_32490</name>
</gene>
<dbReference type="SMART" id="SM00028">
    <property type="entry name" value="TPR"/>
    <property type="match status" value="2"/>
</dbReference>